<dbReference type="InterPro" id="IPR013321">
    <property type="entry name" value="Arc_rbn_hlx_hlx"/>
</dbReference>
<dbReference type="SUPFAM" id="SSF47598">
    <property type="entry name" value="Ribbon-helix-helix"/>
    <property type="match status" value="1"/>
</dbReference>
<name>A0A0D1INF9_BACIU</name>
<evidence type="ECO:0000313" key="2">
    <source>
        <dbReference type="EMBL" id="WEY84928.1"/>
    </source>
</evidence>
<sequence>MSESSARTEMKISLPENLVVELDGVAMREKRSRNELISQAVRAYVSERTTRHNRDLMRRGYMEMAKINLNISSEAHFAECEAETTVERLVSGG</sequence>
<dbReference type="Proteomes" id="UP001214898">
    <property type="component" value="Chromosome"/>
</dbReference>
<dbReference type="EMBL" id="CP120576">
    <property type="protein sequence ID" value="WEY84928.1"/>
    <property type="molecule type" value="Genomic_DNA"/>
</dbReference>
<organism evidence="1 3">
    <name type="scientific">Bacillus subtilis</name>
    <dbReference type="NCBI Taxonomy" id="1423"/>
    <lineage>
        <taxon>Bacteria</taxon>
        <taxon>Bacillati</taxon>
        <taxon>Bacillota</taxon>
        <taxon>Bacilli</taxon>
        <taxon>Bacillales</taxon>
        <taxon>Bacillaceae</taxon>
        <taxon>Bacillus</taxon>
    </lineage>
</organism>
<accession>A0A0D1INF9</accession>
<reference evidence="1 3" key="1">
    <citation type="submission" date="2014-12" db="EMBL/GenBank/DDBJ databases">
        <title>Comparative genome analysis of Bacillus coagulans HM-08, Clostridium butyricum HM-68, Bacillus subtilis HM-66 and Bacillus licheniformis BL-09.</title>
        <authorList>
            <person name="Zhang H."/>
        </authorList>
    </citation>
    <scope>NUCLEOTIDE SEQUENCE [LARGE SCALE GENOMIC DNA]</scope>
    <source>
        <strain evidence="1 3">HM-66</strain>
    </source>
</reference>
<evidence type="ECO:0000313" key="1">
    <source>
        <dbReference type="EMBL" id="KIU10798.1"/>
    </source>
</evidence>
<dbReference type="GO" id="GO:0006355">
    <property type="term" value="P:regulation of DNA-templated transcription"/>
    <property type="evidence" value="ECO:0007669"/>
    <property type="project" value="InterPro"/>
</dbReference>
<gene>
    <name evidence="2" type="primary">endB</name>
    <name evidence="2" type="ORF">P5633_00985</name>
    <name evidence="1" type="ORF">SC09_Contig25orf00638</name>
</gene>
<dbReference type="AlphaFoldDB" id="A0A0D1INF9"/>
<dbReference type="Proteomes" id="UP000032247">
    <property type="component" value="Unassembled WGS sequence"/>
</dbReference>
<protein>
    <submittedName>
        <fullName evidence="1">Antitoxin MazF</fullName>
    </submittedName>
    <submittedName>
        <fullName evidence="2">Type II toxin-antitoxin system antitoxin EndoAI</fullName>
    </submittedName>
</protein>
<evidence type="ECO:0000313" key="3">
    <source>
        <dbReference type="Proteomes" id="UP000032247"/>
    </source>
</evidence>
<proteinExistence type="predicted"/>
<reference evidence="2" key="2">
    <citation type="submission" date="2023-03" db="EMBL/GenBank/DDBJ databases">
        <title>Complete genome sequences of 52 Bacillus and Priestia strains isolated from West-African fermentations and 26 reference strains from the DSMZ collection.</title>
        <authorList>
            <person name="Wiedenbein E.S."/>
            <person name="Canoy T.S."/>
            <person name="Hui Y."/>
            <person name="Parkouda C."/>
            <person name="Dawende C."/>
            <person name="Ametefe E."/>
            <person name="Jespersen L."/>
            <person name="Nielsen D.S."/>
        </authorList>
    </citation>
    <scope>NUCLEOTIDE SEQUENCE</scope>
    <source>
        <strain evidence="2">PRO56</strain>
    </source>
</reference>
<dbReference type="CDD" id="cd22231">
    <property type="entry name" value="RHH_NikR_HicB-like"/>
    <property type="match status" value="1"/>
</dbReference>
<dbReference type="InterPro" id="IPR010985">
    <property type="entry name" value="Ribbon_hlx_hlx"/>
</dbReference>
<dbReference type="Gene3D" id="1.10.1220.10">
    <property type="entry name" value="Met repressor-like"/>
    <property type="match status" value="1"/>
</dbReference>
<dbReference type="PATRIC" id="fig|1423.173.peg.2909"/>
<dbReference type="STRING" id="483913.AN935_02420"/>
<dbReference type="EMBL" id="JXBC01000004">
    <property type="protein sequence ID" value="KIU10798.1"/>
    <property type="molecule type" value="Genomic_DNA"/>
</dbReference>